<evidence type="ECO:0000256" key="2">
    <source>
        <dbReference type="ARBA" id="ARBA00023157"/>
    </source>
</evidence>
<reference evidence="6" key="2">
    <citation type="submission" date="2025-08" db="UniProtKB">
        <authorList>
            <consortium name="Ensembl"/>
        </authorList>
    </citation>
    <scope>IDENTIFICATION</scope>
</reference>
<sequence>NNEGDPSRCTVWIRVRPAQFQWALIGTLVSNKEPELSLENIQASQNGSYSCWAHNTRTLRYQTSEPSDITVLESISGATFTTSPNPPITEGSSVTLTCDASGFNISRDWMKDGQHLSAGVNITFSDDKKTASINHVNKGDAGKYLCKLTNPVSSAKVEYSHRK</sequence>
<dbReference type="InterPro" id="IPR007110">
    <property type="entry name" value="Ig-like_dom"/>
</dbReference>
<dbReference type="Pfam" id="PF13895">
    <property type="entry name" value="Ig_2"/>
    <property type="match status" value="1"/>
</dbReference>
<dbReference type="PANTHER" id="PTHR44337:SF20">
    <property type="entry name" value="CARCINOEMBRYONIC ANTIGEN-RELATED CELL ADHESION MOLECULE 5-RELATED"/>
    <property type="match status" value="1"/>
</dbReference>
<dbReference type="STRING" id="62062.ENSHHUP00000023806"/>
<dbReference type="PROSITE" id="PS50835">
    <property type="entry name" value="IG_LIKE"/>
    <property type="match status" value="1"/>
</dbReference>
<dbReference type="Gene3D" id="2.60.40.10">
    <property type="entry name" value="Immunoglobulins"/>
    <property type="match status" value="2"/>
</dbReference>
<dbReference type="SMART" id="SM00408">
    <property type="entry name" value="IGc2"/>
    <property type="match status" value="1"/>
</dbReference>
<dbReference type="InterPro" id="IPR052598">
    <property type="entry name" value="IgSF_CEA-related"/>
</dbReference>
<evidence type="ECO:0000256" key="4">
    <source>
        <dbReference type="ARBA" id="ARBA00023319"/>
    </source>
</evidence>
<dbReference type="InterPro" id="IPR013098">
    <property type="entry name" value="Ig_I-set"/>
</dbReference>
<keyword evidence="1" id="KW-0732">Signal</keyword>
<feature type="domain" description="Ig-like" evidence="5">
    <location>
        <begin position="66"/>
        <end position="158"/>
    </location>
</feature>
<keyword evidence="2" id="KW-1015">Disulfide bond</keyword>
<dbReference type="Pfam" id="PF07679">
    <property type="entry name" value="I-set"/>
    <property type="match status" value="1"/>
</dbReference>
<keyword evidence="3" id="KW-0325">Glycoprotein</keyword>
<evidence type="ECO:0000313" key="7">
    <source>
        <dbReference type="Proteomes" id="UP000314982"/>
    </source>
</evidence>
<dbReference type="SUPFAM" id="SSF48726">
    <property type="entry name" value="Immunoglobulin"/>
    <property type="match status" value="2"/>
</dbReference>
<protein>
    <recommendedName>
        <fullName evidence="5">Ig-like domain-containing protein</fullName>
    </recommendedName>
</protein>
<accession>A0A4W5LD40</accession>
<evidence type="ECO:0000256" key="3">
    <source>
        <dbReference type="ARBA" id="ARBA00023180"/>
    </source>
</evidence>
<dbReference type="InterPro" id="IPR013783">
    <property type="entry name" value="Ig-like_fold"/>
</dbReference>
<evidence type="ECO:0000313" key="6">
    <source>
        <dbReference type="Ensembl" id="ENSHHUP00000023806.1"/>
    </source>
</evidence>
<dbReference type="InterPro" id="IPR036179">
    <property type="entry name" value="Ig-like_dom_sf"/>
</dbReference>
<evidence type="ECO:0000259" key="5">
    <source>
        <dbReference type="PROSITE" id="PS50835"/>
    </source>
</evidence>
<dbReference type="AlphaFoldDB" id="A0A4W5LD40"/>
<dbReference type="InterPro" id="IPR003599">
    <property type="entry name" value="Ig_sub"/>
</dbReference>
<dbReference type="PANTHER" id="PTHR44337">
    <property type="entry name" value="CARCINOEMBRYONIC ANTIGEN-RELATED CELL ADHESION MOLECULE 8"/>
    <property type="match status" value="1"/>
</dbReference>
<name>A0A4W5LD40_9TELE</name>
<reference evidence="6" key="3">
    <citation type="submission" date="2025-09" db="UniProtKB">
        <authorList>
            <consortium name="Ensembl"/>
        </authorList>
    </citation>
    <scope>IDENTIFICATION</scope>
</reference>
<dbReference type="SMART" id="SM00409">
    <property type="entry name" value="IG"/>
    <property type="match status" value="2"/>
</dbReference>
<reference evidence="7" key="1">
    <citation type="submission" date="2018-06" db="EMBL/GenBank/DDBJ databases">
        <title>Genome assembly of Danube salmon.</title>
        <authorList>
            <person name="Macqueen D.J."/>
            <person name="Gundappa M.K."/>
        </authorList>
    </citation>
    <scope>NUCLEOTIDE SEQUENCE [LARGE SCALE GENOMIC DNA]</scope>
</reference>
<dbReference type="Proteomes" id="UP000314982">
    <property type="component" value="Unassembled WGS sequence"/>
</dbReference>
<dbReference type="Ensembl" id="ENSHHUT00000024702.1">
    <property type="protein sequence ID" value="ENSHHUP00000023806.1"/>
    <property type="gene ID" value="ENSHHUG00000014940.1"/>
</dbReference>
<proteinExistence type="predicted"/>
<dbReference type="InterPro" id="IPR003598">
    <property type="entry name" value="Ig_sub2"/>
</dbReference>
<organism evidence="6 7">
    <name type="scientific">Hucho hucho</name>
    <name type="common">huchen</name>
    <dbReference type="NCBI Taxonomy" id="62062"/>
    <lineage>
        <taxon>Eukaryota</taxon>
        <taxon>Metazoa</taxon>
        <taxon>Chordata</taxon>
        <taxon>Craniata</taxon>
        <taxon>Vertebrata</taxon>
        <taxon>Euteleostomi</taxon>
        <taxon>Actinopterygii</taxon>
        <taxon>Neopterygii</taxon>
        <taxon>Teleostei</taxon>
        <taxon>Protacanthopterygii</taxon>
        <taxon>Salmoniformes</taxon>
        <taxon>Salmonidae</taxon>
        <taxon>Salmoninae</taxon>
        <taxon>Hucho</taxon>
    </lineage>
</organism>
<keyword evidence="4" id="KW-0393">Immunoglobulin domain</keyword>
<evidence type="ECO:0000256" key="1">
    <source>
        <dbReference type="ARBA" id="ARBA00022729"/>
    </source>
</evidence>
<dbReference type="GeneTree" id="ENSGT01140000285633"/>
<keyword evidence="7" id="KW-1185">Reference proteome</keyword>